<sequence length="65" mass="7460">MRHASDQILLDYIPRDKQVAQLKYELMVCEDDKCSMVNGEVQPINQTDSIVEFVIKVDQTETSSN</sequence>
<gene>
    <name evidence="1" type="ORF">KXQ929_LOCUS50916</name>
</gene>
<dbReference type="AlphaFoldDB" id="A0A820P0J8"/>
<accession>A0A820P0J8</accession>
<organism evidence="1 2">
    <name type="scientific">Adineta steineri</name>
    <dbReference type="NCBI Taxonomy" id="433720"/>
    <lineage>
        <taxon>Eukaryota</taxon>
        <taxon>Metazoa</taxon>
        <taxon>Spiralia</taxon>
        <taxon>Gnathifera</taxon>
        <taxon>Rotifera</taxon>
        <taxon>Eurotatoria</taxon>
        <taxon>Bdelloidea</taxon>
        <taxon>Adinetida</taxon>
        <taxon>Adinetidae</taxon>
        <taxon>Adineta</taxon>
    </lineage>
</organism>
<proteinExistence type="predicted"/>
<name>A0A820P0J8_9BILA</name>
<comment type="caution">
    <text evidence="1">The sequence shown here is derived from an EMBL/GenBank/DDBJ whole genome shotgun (WGS) entry which is preliminary data.</text>
</comment>
<evidence type="ECO:0000313" key="1">
    <source>
        <dbReference type="EMBL" id="CAF4399123.1"/>
    </source>
</evidence>
<feature type="non-terminal residue" evidence="1">
    <location>
        <position position="1"/>
    </location>
</feature>
<dbReference type="Proteomes" id="UP000663868">
    <property type="component" value="Unassembled WGS sequence"/>
</dbReference>
<reference evidence="1" key="1">
    <citation type="submission" date="2021-02" db="EMBL/GenBank/DDBJ databases">
        <authorList>
            <person name="Nowell W R."/>
        </authorList>
    </citation>
    <scope>NUCLEOTIDE SEQUENCE</scope>
</reference>
<protein>
    <submittedName>
        <fullName evidence="1">Uncharacterized protein</fullName>
    </submittedName>
</protein>
<evidence type="ECO:0000313" key="2">
    <source>
        <dbReference type="Proteomes" id="UP000663868"/>
    </source>
</evidence>
<dbReference type="EMBL" id="CAJOBB010024217">
    <property type="protein sequence ID" value="CAF4399123.1"/>
    <property type="molecule type" value="Genomic_DNA"/>
</dbReference>